<proteinExistence type="predicted"/>
<feature type="region of interest" description="Disordered" evidence="3">
    <location>
        <begin position="133"/>
        <end position="240"/>
    </location>
</feature>
<dbReference type="PROSITE" id="PS51017">
    <property type="entry name" value="CCT"/>
    <property type="match status" value="1"/>
</dbReference>
<dbReference type="AlphaFoldDB" id="A0A9W7GGR9"/>
<dbReference type="Proteomes" id="UP001165065">
    <property type="component" value="Unassembled WGS sequence"/>
</dbReference>
<comment type="subcellular location">
    <subcellularLocation>
        <location evidence="1">Nucleus</location>
    </subcellularLocation>
</comment>
<feature type="compositionally biased region" description="Basic residues" evidence="3">
    <location>
        <begin position="221"/>
        <end position="240"/>
    </location>
</feature>
<accession>A0A9W7GGR9</accession>
<evidence type="ECO:0000313" key="5">
    <source>
        <dbReference type="EMBL" id="GMI43770.1"/>
    </source>
</evidence>
<dbReference type="InterPro" id="IPR045281">
    <property type="entry name" value="CONSTANS-like"/>
</dbReference>
<protein>
    <recommendedName>
        <fullName evidence="4">CCT domain-containing protein</fullName>
    </recommendedName>
</protein>
<evidence type="ECO:0000256" key="2">
    <source>
        <dbReference type="ARBA" id="ARBA00023242"/>
    </source>
</evidence>
<dbReference type="Pfam" id="PF06203">
    <property type="entry name" value="CCT"/>
    <property type="match status" value="1"/>
</dbReference>
<organism evidence="5 6">
    <name type="scientific">Triparma columacea</name>
    <dbReference type="NCBI Taxonomy" id="722753"/>
    <lineage>
        <taxon>Eukaryota</taxon>
        <taxon>Sar</taxon>
        <taxon>Stramenopiles</taxon>
        <taxon>Ochrophyta</taxon>
        <taxon>Bolidophyceae</taxon>
        <taxon>Parmales</taxon>
        <taxon>Triparmaceae</taxon>
        <taxon>Triparma</taxon>
    </lineage>
</organism>
<reference evidence="6" key="1">
    <citation type="journal article" date="2023" name="Commun. Biol.">
        <title>Genome analysis of Parmales, the sister group of diatoms, reveals the evolutionary specialization of diatoms from phago-mixotrophs to photoautotrophs.</title>
        <authorList>
            <person name="Ban H."/>
            <person name="Sato S."/>
            <person name="Yoshikawa S."/>
            <person name="Yamada K."/>
            <person name="Nakamura Y."/>
            <person name="Ichinomiya M."/>
            <person name="Sato N."/>
            <person name="Blanc-Mathieu R."/>
            <person name="Endo H."/>
            <person name="Kuwata A."/>
            <person name="Ogata H."/>
        </authorList>
    </citation>
    <scope>NUCLEOTIDE SEQUENCE [LARGE SCALE GENOMIC DNA]</scope>
</reference>
<evidence type="ECO:0000256" key="1">
    <source>
        <dbReference type="ARBA" id="ARBA00004123"/>
    </source>
</evidence>
<feature type="compositionally biased region" description="Low complexity" evidence="3">
    <location>
        <begin position="186"/>
        <end position="207"/>
    </location>
</feature>
<dbReference type="GO" id="GO:0005634">
    <property type="term" value="C:nucleus"/>
    <property type="evidence" value="ECO:0007669"/>
    <property type="project" value="UniProtKB-SubCell"/>
</dbReference>
<comment type="caution">
    <text evidence="5">The sequence shown here is derived from an EMBL/GenBank/DDBJ whole genome shotgun (WGS) entry which is preliminary data.</text>
</comment>
<feature type="domain" description="CCT" evidence="4">
    <location>
        <begin position="80"/>
        <end position="122"/>
    </location>
</feature>
<dbReference type="PANTHER" id="PTHR31319:SF77">
    <property type="entry name" value="ZINC FINGER PROTEIN CONSTANS-LIKE 4"/>
    <property type="match status" value="1"/>
</dbReference>
<gene>
    <name evidence="5" type="ORF">TrCOL_g4562</name>
</gene>
<feature type="compositionally biased region" description="Basic and acidic residues" evidence="3">
    <location>
        <begin position="154"/>
        <end position="171"/>
    </location>
</feature>
<evidence type="ECO:0000256" key="3">
    <source>
        <dbReference type="SAM" id="MobiDB-lite"/>
    </source>
</evidence>
<name>A0A9W7GGR9_9STRA</name>
<dbReference type="EMBL" id="BRYA01000199">
    <property type="protein sequence ID" value="GMI43770.1"/>
    <property type="molecule type" value="Genomic_DNA"/>
</dbReference>
<evidence type="ECO:0000313" key="6">
    <source>
        <dbReference type="Proteomes" id="UP001165065"/>
    </source>
</evidence>
<dbReference type="InterPro" id="IPR010402">
    <property type="entry name" value="CCT_domain"/>
</dbReference>
<sequence>MHELGGRDEGRLSPGVWEGGEYHGGIGFNGISEGVTTEEGLEYDDDMDWYHSPELPGFMERFKGIYNKDGRVGIYNKEERKGIIERFKKKKERRCWKKKVRYGCRKDLADRRVRVKGRFVKREEDWVLMGEREEREKKTGGKEGGQQGRAIGQGKEEEETRGKGGESKKNGGETSNGEGRSDYNGSNNMQTTTTVNTTTTTMTTSNNGVIEENVSSTREGRQKRIGRGVNPRYRRHSIAF</sequence>
<evidence type="ECO:0000259" key="4">
    <source>
        <dbReference type="PROSITE" id="PS51017"/>
    </source>
</evidence>
<keyword evidence="6" id="KW-1185">Reference proteome</keyword>
<keyword evidence="2" id="KW-0539">Nucleus</keyword>
<dbReference type="PANTHER" id="PTHR31319">
    <property type="entry name" value="ZINC FINGER PROTEIN CONSTANS-LIKE 4"/>
    <property type="match status" value="1"/>
</dbReference>